<gene>
    <name evidence="10" type="primary">LOC104778366</name>
</gene>
<feature type="region of interest" description="Disordered" evidence="7">
    <location>
        <begin position="1"/>
        <end position="105"/>
    </location>
</feature>
<accession>A0ABM0YHW0</accession>
<keyword evidence="4" id="KW-0238">DNA-binding</keyword>
<dbReference type="GeneID" id="104778366"/>
<keyword evidence="3" id="KW-0158">Chromosome</keyword>
<evidence type="ECO:0000256" key="2">
    <source>
        <dbReference type="ARBA" id="ARBA00004286"/>
    </source>
</evidence>
<dbReference type="PROSITE" id="PS51504">
    <property type="entry name" value="H15"/>
    <property type="match status" value="1"/>
</dbReference>
<reference evidence="10" key="2">
    <citation type="submission" date="2025-08" db="UniProtKB">
        <authorList>
            <consortium name="RefSeq"/>
        </authorList>
    </citation>
    <scope>IDENTIFICATION</scope>
    <source>
        <tissue evidence="10">Leaf</tissue>
    </source>
</reference>
<dbReference type="SUPFAM" id="SSF46785">
    <property type="entry name" value="Winged helix' DNA-binding domain"/>
    <property type="match status" value="1"/>
</dbReference>
<evidence type="ECO:0000256" key="4">
    <source>
        <dbReference type="ARBA" id="ARBA00023125"/>
    </source>
</evidence>
<evidence type="ECO:0000256" key="1">
    <source>
        <dbReference type="ARBA" id="ARBA00004123"/>
    </source>
</evidence>
<name>A0ABM0YHW0_CAMSA</name>
<evidence type="ECO:0000313" key="10">
    <source>
        <dbReference type="RefSeq" id="XP_010501103.1"/>
    </source>
</evidence>
<organism evidence="9 10">
    <name type="scientific">Camelina sativa</name>
    <name type="common">False flax</name>
    <name type="synonym">Myagrum sativum</name>
    <dbReference type="NCBI Taxonomy" id="90675"/>
    <lineage>
        <taxon>Eukaryota</taxon>
        <taxon>Viridiplantae</taxon>
        <taxon>Streptophyta</taxon>
        <taxon>Embryophyta</taxon>
        <taxon>Tracheophyta</taxon>
        <taxon>Spermatophyta</taxon>
        <taxon>Magnoliopsida</taxon>
        <taxon>eudicotyledons</taxon>
        <taxon>Gunneridae</taxon>
        <taxon>Pentapetalae</taxon>
        <taxon>rosids</taxon>
        <taxon>malvids</taxon>
        <taxon>Brassicales</taxon>
        <taxon>Brassicaceae</taxon>
        <taxon>Camelineae</taxon>
        <taxon>Camelina</taxon>
    </lineage>
</organism>
<dbReference type="PANTHER" id="PTHR46267">
    <property type="entry name" value="SINGLE MYB HISTONE 4"/>
    <property type="match status" value="1"/>
</dbReference>
<dbReference type="InterPro" id="IPR044597">
    <property type="entry name" value="SMH1-6"/>
</dbReference>
<dbReference type="PANTHER" id="PTHR46267:SF15">
    <property type="entry name" value="WINGED HELIX-TURN-HELIX TRANSCRIPTION REPRESSOR DNA-BINDING PROTEIN-RELATED"/>
    <property type="match status" value="1"/>
</dbReference>
<dbReference type="SMART" id="SM00526">
    <property type="entry name" value="H15"/>
    <property type="match status" value="1"/>
</dbReference>
<keyword evidence="5" id="KW-0539">Nucleus</keyword>
<keyword evidence="6" id="KW-0175">Coiled coil</keyword>
<dbReference type="RefSeq" id="XP_010501103.1">
    <property type="nucleotide sequence ID" value="XM_010502801.1"/>
</dbReference>
<keyword evidence="9" id="KW-1185">Reference proteome</keyword>
<evidence type="ECO:0000313" key="9">
    <source>
        <dbReference type="Proteomes" id="UP000694864"/>
    </source>
</evidence>
<dbReference type="Proteomes" id="UP000694864">
    <property type="component" value="Chromosome 3"/>
</dbReference>
<evidence type="ECO:0000256" key="7">
    <source>
        <dbReference type="SAM" id="MobiDB-lite"/>
    </source>
</evidence>
<proteinExistence type="predicted"/>
<evidence type="ECO:0000256" key="3">
    <source>
        <dbReference type="ARBA" id="ARBA00022454"/>
    </source>
</evidence>
<feature type="domain" description="H15" evidence="8">
    <location>
        <begin position="102"/>
        <end position="171"/>
    </location>
</feature>
<dbReference type="InterPro" id="IPR036390">
    <property type="entry name" value="WH_DNA-bd_sf"/>
</dbReference>
<feature type="coiled-coil region" evidence="6">
    <location>
        <begin position="215"/>
        <end position="245"/>
    </location>
</feature>
<comment type="subcellular location">
    <subcellularLocation>
        <location evidence="2">Chromosome</location>
    </subcellularLocation>
    <subcellularLocation>
        <location evidence="1">Nucleus</location>
    </subcellularLocation>
</comment>
<protein>
    <submittedName>
        <fullName evidence="10">Telomere repeat-binding factor 5-like</fullName>
    </submittedName>
</protein>
<feature type="compositionally biased region" description="Low complexity" evidence="7">
    <location>
        <begin position="18"/>
        <end position="56"/>
    </location>
</feature>
<feature type="compositionally biased region" description="Low complexity" evidence="7">
    <location>
        <begin position="66"/>
        <end position="78"/>
    </location>
</feature>
<evidence type="ECO:0000259" key="8">
    <source>
        <dbReference type="PROSITE" id="PS51504"/>
    </source>
</evidence>
<dbReference type="InterPro" id="IPR005818">
    <property type="entry name" value="Histone_H1/H5_H15"/>
</dbReference>
<sequence length="276" mass="29842">MDSDDSSSDKNAPSGYETSSSTAKDSSSDPSSESNVPSVVPSDPSSDSTVPSDPLSASNVPSRGEPSSSAPLTSSDPSAEPQQIERRSISSGGSSEDERGPSGLTNDELIFKALETIYEDGTGLDFDDIYNFIEDRFDVVDDFREQLEAQLEALVAEGQVQKVGDRYRIRPVDFDIPTPTPARSAEEATSAKPLYTSPSASATSVPKPPEENPQIDAAVKELAEAEQLERQAKEAQDLAYKHEQVLKFESQLNLQLAEEILNRCANGHKVFLRKKA</sequence>
<reference evidence="9" key="1">
    <citation type="journal article" date="2014" name="Nat. Commun.">
        <title>The emerging biofuel crop Camelina sativa retains a highly undifferentiated hexaploid genome structure.</title>
        <authorList>
            <person name="Kagale S."/>
            <person name="Koh C."/>
            <person name="Nixon J."/>
            <person name="Bollina V."/>
            <person name="Clarke W.E."/>
            <person name="Tuteja R."/>
            <person name="Spillane C."/>
            <person name="Robinson S.J."/>
            <person name="Links M.G."/>
            <person name="Clarke C."/>
            <person name="Higgins E.E."/>
            <person name="Huebert T."/>
            <person name="Sharpe A.G."/>
            <person name="Parkin I.A."/>
        </authorList>
    </citation>
    <scope>NUCLEOTIDE SEQUENCE [LARGE SCALE GENOMIC DNA]</scope>
    <source>
        <strain evidence="9">cv. DH55</strain>
    </source>
</reference>
<evidence type="ECO:0000256" key="6">
    <source>
        <dbReference type="SAM" id="Coils"/>
    </source>
</evidence>
<evidence type="ECO:0000256" key="5">
    <source>
        <dbReference type="ARBA" id="ARBA00023242"/>
    </source>
</evidence>
<feature type="region of interest" description="Disordered" evidence="7">
    <location>
        <begin position="174"/>
        <end position="212"/>
    </location>
</feature>